<reference evidence="3 4" key="1">
    <citation type="submission" date="2016-01" db="EMBL/GenBank/DDBJ databases">
        <title>Draft Genome Sequences of Seven Thermophilic Sporeformers Isolated from Foods.</title>
        <authorList>
            <person name="Berendsen E.M."/>
            <person name="Wells-Bennik M.H."/>
            <person name="Krawcyk A.O."/>
            <person name="De Jong A."/>
            <person name="Holsappel S."/>
            <person name="Eijlander R.T."/>
            <person name="Kuipers O.P."/>
        </authorList>
    </citation>
    <scope>NUCLEOTIDE SEQUENCE [LARGE SCALE GENOMIC DNA]</scope>
    <source>
        <strain evidence="3 4">B4110</strain>
    </source>
</reference>
<comment type="caution">
    <text evidence="3">The sequence shown here is derived from an EMBL/GenBank/DDBJ whole genome shotgun (WGS) entry which is preliminary data.</text>
</comment>
<dbReference type="PIRSF" id="PIRSF012569">
    <property type="entry name" value="UCP012569"/>
    <property type="match status" value="1"/>
</dbReference>
<dbReference type="Pfam" id="PF22746">
    <property type="entry name" value="SHOCT-like_DUF2089-C"/>
    <property type="match status" value="1"/>
</dbReference>
<feature type="domain" description="DUF4097" evidence="1">
    <location>
        <begin position="160"/>
        <end position="322"/>
    </location>
</feature>
<dbReference type="Proteomes" id="UP000075324">
    <property type="component" value="Unassembled WGS sequence"/>
</dbReference>
<sequence>MEEKKRILKMVKEGKLTVEEALALLEQLDEQKSGSELFGPLHSSQSHSNSKQHSVKMASLKEKLFDFFDATVKKVKEFDFPFANAFEVRHVFQQSNAALQEIDVHIANGNIKVLPWDQADVRVECEAKVYRSESLDAAKKSFIEETLFLVQNGRFRFSIAKPFMKTNAIIYVPQARYQDVKCRLFNGDIDIERLHANELHIKNVNGSITLQHLFAEEAELETANGAIVLEQSEIEDVEAETIHGEIKLNGNYRYVRLRTFSGGITYATGRKDGVITGKTVTGNIALFLPRDICLEGEMRTNLGGLICEHPNVSPVEEKQETAQKTIRFASENSSKPPLHICADSKAGSISLQMMEGGSE</sequence>
<accession>A0A150MFZ4</accession>
<dbReference type="InterPro" id="IPR053959">
    <property type="entry name" value="YvlB/LiaX_N"/>
</dbReference>
<evidence type="ECO:0000313" key="3">
    <source>
        <dbReference type="EMBL" id="KYD23497.1"/>
    </source>
</evidence>
<dbReference type="AlphaFoldDB" id="A0A150MFZ4"/>
<feature type="domain" description="YvlB/LiaX N-terminal" evidence="2">
    <location>
        <begin position="2"/>
        <end position="32"/>
    </location>
</feature>
<dbReference type="EMBL" id="LQYW01000165">
    <property type="protein sequence ID" value="KYD23497.1"/>
    <property type="molecule type" value="Genomic_DNA"/>
</dbReference>
<organism evidence="3 4">
    <name type="scientific">Parageobacillus toebii</name>
    <dbReference type="NCBI Taxonomy" id="153151"/>
    <lineage>
        <taxon>Bacteria</taxon>
        <taxon>Bacillati</taxon>
        <taxon>Bacillota</taxon>
        <taxon>Bacilli</taxon>
        <taxon>Bacillales</taxon>
        <taxon>Anoxybacillaceae</taxon>
        <taxon>Parageobacillus</taxon>
    </lineage>
</organism>
<evidence type="ECO:0000259" key="2">
    <source>
        <dbReference type="Pfam" id="PF22746"/>
    </source>
</evidence>
<dbReference type="RefSeq" id="WP_062679079.1">
    <property type="nucleotide sequence ID" value="NZ_LQYW01000165.1"/>
</dbReference>
<evidence type="ECO:0000259" key="1">
    <source>
        <dbReference type="Pfam" id="PF13349"/>
    </source>
</evidence>
<dbReference type="PATRIC" id="fig|153151.4.peg.1671"/>
<dbReference type="Gene3D" id="2.160.20.120">
    <property type="match status" value="1"/>
</dbReference>
<name>A0A150MFZ4_9BACL</name>
<gene>
    <name evidence="3" type="ORF">B4110_3251</name>
</gene>
<evidence type="ECO:0000313" key="4">
    <source>
        <dbReference type="Proteomes" id="UP000075324"/>
    </source>
</evidence>
<dbReference type="InterPro" id="IPR016599">
    <property type="entry name" value="UCP012569"/>
</dbReference>
<dbReference type="Pfam" id="PF13349">
    <property type="entry name" value="DUF4097"/>
    <property type="match status" value="1"/>
</dbReference>
<dbReference type="InterPro" id="IPR025164">
    <property type="entry name" value="Toastrack_DUF4097"/>
</dbReference>
<protein>
    <submittedName>
        <fullName evidence="3">Uncharacterized protein</fullName>
    </submittedName>
</protein>
<proteinExistence type="predicted"/>